<evidence type="ECO:0000313" key="4">
    <source>
        <dbReference type="Proteomes" id="UP001517367"/>
    </source>
</evidence>
<keyword evidence="4" id="KW-1185">Reference proteome</keyword>
<proteinExistence type="predicted"/>
<evidence type="ECO:0000313" key="3">
    <source>
        <dbReference type="EMBL" id="MFN0292658.1"/>
    </source>
</evidence>
<evidence type="ECO:0000256" key="1">
    <source>
        <dbReference type="SAM" id="MobiDB-lite"/>
    </source>
</evidence>
<feature type="chain" id="PRO_5047110779" evidence="2">
    <location>
        <begin position="23"/>
        <end position="144"/>
    </location>
</feature>
<accession>A0ABW9JJV1</accession>
<sequence length="144" mass="16325">MKLLKTLSIGIFASLCVSTTNAQDLAPSLLNGNFVDDYGIKYTINDTLWIQHPGIKYHIVKWNIKEQYLIAKNGNGHKVDENKYTRIDFMTFEGMAPWHWGFCLTAYKAKTDVEAEQTAAADRKDPKKGCNGFPFSRMKVASEQ</sequence>
<organism evidence="3 4">
    <name type="scientific">Pedobacter helvus</name>
    <dbReference type="NCBI Taxonomy" id="2563444"/>
    <lineage>
        <taxon>Bacteria</taxon>
        <taxon>Pseudomonadati</taxon>
        <taxon>Bacteroidota</taxon>
        <taxon>Sphingobacteriia</taxon>
        <taxon>Sphingobacteriales</taxon>
        <taxon>Sphingobacteriaceae</taxon>
        <taxon>Pedobacter</taxon>
    </lineage>
</organism>
<keyword evidence="2" id="KW-0732">Signal</keyword>
<feature type="region of interest" description="Disordered" evidence="1">
    <location>
        <begin position="118"/>
        <end position="144"/>
    </location>
</feature>
<name>A0ABW9JJV1_9SPHI</name>
<dbReference type="RefSeq" id="WP_138731232.1">
    <property type="nucleotide sequence ID" value="NZ_SRMP02000029.1"/>
</dbReference>
<protein>
    <submittedName>
        <fullName evidence="3">Uncharacterized protein</fullName>
    </submittedName>
</protein>
<gene>
    <name evidence="3" type="ORF">E5L68_014755</name>
</gene>
<dbReference type="Proteomes" id="UP001517367">
    <property type="component" value="Unassembled WGS sequence"/>
</dbReference>
<dbReference type="EMBL" id="SRMP02000029">
    <property type="protein sequence ID" value="MFN0292658.1"/>
    <property type="molecule type" value="Genomic_DNA"/>
</dbReference>
<comment type="caution">
    <text evidence="3">The sequence shown here is derived from an EMBL/GenBank/DDBJ whole genome shotgun (WGS) entry which is preliminary data.</text>
</comment>
<feature type="signal peptide" evidence="2">
    <location>
        <begin position="1"/>
        <end position="22"/>
    </location>
</feature>
<evidence type="ECO:0000256" key="2">
    <source>
        <dbReference type="SAM" id="SignalP"/>
    </source>
</evidence>
<reference evidence="3 4" key="1">
    <citation type="submission" date="2024-12" db="EMBL/GenBank/DDBJ databases">
        <authorList>
            <person name="Hu S."/>
        </authorList>
    </citation>
    <scope>NUCLEOTIDE SEQUENCE [LARGE SCALE GENOMIC DNA]</scope>
    <source>
        <strain evidence="3 4">P-25</strain>
    </source>
</reference>